<sequence length="380" mass="42334">MSSFNVLIKGLAFFLLVIVTSCKSEYPDLEDGLYSEFNTNKGIIVAKLHYDKVPITTANFVALAEGTNPLASKLYKEKAFYDGTIFHRVVENFMIQGGDPLGNGEGDPGYRFMDEFHPDLKHDKKGILAMANSGYGTNGSQFYITHKETPWLDAYGEHGNLRDCEDPRNHCHTVFGEVVLGKNIIDSIMANDTLRKLRIIRKGRRAKNFEAPEVFIENFSKADLKEQKRKAKIAKLKNAVKQKHTQQETEAIVLASGLKYFISEKGSGPEIKEFDKAMVHYALFFEDGTLLNTSNLNLAEAMEAVNQKKKASNRYQPIKADLSPDAPMIAGFKEGLKELQVGDKATLFIPYHLGYGEAGGQGIPPKSNLVFEVEVLSLAK</sequence>
<dbReference type="InterPro" id="IPR044666">
    <property type="entry name" value="Cyclophilin_A-like"/>
</dbReference>
<dbReference type="InterPro" id="IPR001179">
    <property type="entry name" value="PPIase_FKBP_dom"/>
</dbReference>
<dbReference type="RefSeq" id="WP_186559129.1">
    <property type="nucleotide sequence ID" value="NZ_JACNMF010000001.1"/>
</dbReference>
<evidence type="ECO:0000256" key="6">
    <source>
        <dbReference type="PROSITE-ProRule" id="PRU00277"/>
    </source>
</evidence>
<keyword evidence="10" id="KW-1185">Reference proteome</keyword>
<evidence type="ECO:0000313" key="9">
    <source>
        <dbReference type="EMBL" id="MBC3757562.1"/>
    </source>
</evidence>
<dbReference type="CDD" id="cd00317">
    <property type="entry name" value="cyclophilin"/>
    <property type="match status" value="1"/>
</dbReference>
<dbReference type="EC" id="5.2.1.8" evidence="3 6"/>
<comment type="catalytic activity">
    <reaction evidence="1 6">
        <text>[protein]-peptidylproline (omega=180) = [protein]-peptidylproline (omega=0)</text>
        <dbReference type="Rhea" id="RHEA:16237"/>
        <dbReference type="Rhea" id="RHEA-COMP:10747"/>
        <dbReference type="Rhea" id="RHEA-COMP:10748"/>
        <dbReference type="ChEBI" id="CHEBI:83833"/>
        <dbReference type="ChEBI" id="CHEBI:83834"/>
        <dbReference type="EC" id="5.2.1.8"/>
    </reaction>
</comment>
<dbReference type="PROSITE" id="PS50072">
    <property type="entry name" value="CSA_PPIASE_2"/>
    <property type="match status" value="1"/>
</dbReference>
<dbReference type="PRINTS" id="PR00153">
    <property type="entry name" value="CSAPPISMRASE"/>
</dbReference>
<accession>A0A923HFM7</accession>
<dbReference type="PANTHER" id="PTHR45625">
    <property type="entry name" value="PEPTIDYL-PROLYL CIS-TRANS ISOMERASE-RELATED"/>
    <property type="match status" value="1"/>
</dbReference>
<dbReference type="GO" id="GO:0003755">
    <property type="term" value="F:peptidyl-prolyl cis-trans isomerase activity"/>
    <property type="evidence" value="ECO:0007669"/>
    <property type="project" value="UniProtKB-KW"/>
</dbReference>
<feature type="domain" description="PPIase FKBP-type" evidence="7">
    <location>
        <begin position="274"/>
        <end position="379"/>
    </location>
</feature>
<dbReference type="SUPFAM" id="SSF50891">
    <property type="entry name" value="Cyclophilin-like"/>
    <property type="match status" value="1"/>
</dbReference>
<evidence type="ECO:0000256" key="2">
    <source>
        <dbReference type="ARBA" id="ARBA00007365"/>
    </source>
</evidence>
<proteinExistence type="inferred from homology"/>
<evidence type="ECO:0000259" key="7">
    <source>
        <dbReference type="PROSITE" id="PS50059"/>
    </source>
</evidence>
<dbReference type="PROSITE" id="PS00170">
    <property type="entry name" value="CSA_PPIASE_1"/>
    <property type="match status" value="1"/>
</dbReference>
<evidence type="ECO:0000313" key="10">
    <source>
        <dbReference type="Proteomes" id="UP000656244"/>
    </source>
</evidence>
<reference evidence="9" key="1">
    <citation type="submission" date="2020-08" db="EMBL/GenBank/DDBJ databases">
        <title>Hyunsoonleella sp. strain SJ7 genome sequencing and assembly.</title>
        <authorList>
            <person name="Kim I."/>
        </authorList>
    </citation>
    <scope>NUCLEOTIDE SEQUENCE</scope>
    <source>
        <strain evidence="9">SJ7</strain>
    </source>
</reference>
<name>A0A923HFM7_9FLAO</name>
<feature type="domain" description="PPIase cyclophilin-type" evidence="8">
    <location>
        <begin position="42"/>
        <end position="221"/>
    </location>
</feature>
<protein>
    <recommendedName>
        <fullName evidence="3 6">peptidylprolyl isomerase</fullName>
        <ecNumber evidence="3 6">5.2.1.8</ecNumber>
    </recommendedName>
</protein>
<dbReference type="SUPFAM" id="SSF54534">
    <property type="entry name" value="FKBP-like"/>
    <property type="match status" value="1"/>
</dbReference>
<keyword evidence="4 6" id="KW-0697">Rotamase</keyword>
<comment type="caution">
    <text evidence="9">The sequence shown here is derived from an EMBL/GenBank/DDBJ whole genome shotgun (WGS) entry which is preliminary data.</text>
</comment>
<dbReference type="Proteomes" id="UP000656244">
    <property type="component" value="Unassembled WGS sequence"/>
</dbReference>
<dbReference type="InterPro" id="IPR002130">
    <property type="entry name" value="Cyclophilin-type_PPIase_dom"/>
</dbReference>
<evidence type="ECO:0000256" key="4">
    <source>
        <dbReference type="ARBA" id="ARBA00023110"/>
    </source>
</evidence>
<dbReference type="AlphaFoldDB" id="A0A923HFM7"/>
<dbReference type="PANTHER" id="PTHR45625:SF4">
    <property type="entry name" value="PEPTIDYLPROLYL ISOMERASE DOMAIN AND WD REPEAT-CONTAINING PROTEIN 1"/>
    <property type="match status" value="1"/>
</dbReference>
<dbReference type="InterPro" id="IPR046357">
    <property type="entry name" value="PPIase_dom_sf"/>
</dbReference>
<evidence type="ECO:0000259" key="8">
    <source>
        <dbReference type="PROSITE" id="PS50072"/>
    </source>
</evidence>
<dbReference type="Gene3D" id="3.10.50.40">
    <property type="match status" value="1"/>
</dbReference>
<evidence type="ECO:0000256" key="1">
    <source>
        <dbReference type="ARBA" id="ARBA00000971"/>
    </source>
</evidence>
<evidence type="ECO:0000256" key="3">
    <source>
        <dbReference type="ARBA" id="ARBA00013194"/>
    </source>
</evidence>
<dbReference type="GO" id="GO:0006457">
    <property type="term" value="P:protein folding"/>
    <property type="evidence" value="ECO:0007669"/>
    <property type="project" value="InterPro"/>
</dbReference>
<organism evidence="9 10">
    <name type="scientific">Hyunsoonleella aquatilis</name>
    <dbReference type="NCBI Taxonomy" id="2762758"/>
    <lineage>
        <taxon>Bacteria</taxon>
        <taxon>Pseudomonadati</taxon>
        <taxon>Bacteroidota</taxon>
        <taxon>Flavobacteriia</taxon>
        <taxon>Flavobacteriales</taxon>
        <taxon>Flavobacteriaceae</taxon>
    </lineage>
</organism>
<dbReference type="Gene3D" id="2.40.100.10">
    <property type="entry name" value="Cyclophilin-like"/>
    <property type="match status" value="1"/>
</dbReference>
<dbReference type="InterPro" id="IPR029000">
    <property type="entry name" value="Cyclophilin-like_dom_sf"/>
</dbReference>
<dbReference type="Pfam" id="PF00254">
    <property type="entry name" value="FKBP_C"/>
    <property type="match status" value="1"/>
</dbReference>
<evidence type="ECO:0000256" key="5">
    <source>
        <dbReference type="ARBA" id="ARBA00023235"/>
    </source>
</evidence>
<dbReference type="Pfam" id="PF00160">
    <property type="entry name" value="Pro_isomerase"/>
    <property type="match status" value="1"/>
</dbReference>
<dbReference type="PROSITE" id="PS50059">
    <property type="entry name" value="FKBP_PPIASE"/>
    <property type="match status" value="1"/>
</dbReference>
<comment type="similarity">
    <text evidence="2">Belongs to the cyclophilin-type PPIase family.</text>
</comment>
<keyword evidence="5 6" id="KW-0413">Isomerase</keyword>
<gene>
    <name evidence="9" type="ORF">H7U19_04055</name>
</gene>
<dbReference type="InterPro" id="IPR020892">
    <property type="entry name" value="Cyclophilin-type_PPIase_CS"/>
</dbReference>
<dbReference type="EMBL" id="JACNMF010000001">
    <property type="protein sequence ID" value="MBC3757562.1"/>
    <property type="molecule type" value="Genomic_DNA"/>
</dbReference>